<evidence type="ECO:0000256" key="2">
    <source>
        <dbReference type="ARBA" id="ARBA00006734"/>
    </source>
</evidence>
<dbReference type="AlphaFoldDB" id="K3WEF8"/>
<reference evidence="15" key="3">
    <citation type="submission" date="2015-02" db="UniProtKB">
        <authorList>
            <consortium name="EnsemblProtists"/>
        </authorList>
    </citation>
    <scope>IDENTIFICATION</scope>
    <source>
        <strain evidence="15">DAOM BR144</strain>
    </source>
</reference>
<evidence type="ECO:0000313" key="16">
    <source>
        <dbReference type="Proteomes" id="UP000019132"/>
    </source>
</evidence>
<evidence type="ECO:0000256" key="5">
    <source>
        <dbReference type="ARBA" id="ARBA00022602"/>
    </source>
</evidence>
<organism evidence="15 16">
    <name type="scientific">Globisporangium ultimum (strain ATCC 200006 / CBS 805.95 / DAOM BR144)</name>
    <name type="common">Pythium ultimum</name>
    <dbReference type="NCBI Taxonomy" id="431595"/>
    <lineage>
        <taxon>Eukaryota</taxon>
        <taxon>Sar</taxon>
        <taxon>Stramenopiles</taxon>
        <taxon>Oomycota</taxon>
        <taxon>Peronosporomycetes</taxon>
        <taxon>Pythiales</taxon>
        <taxon>Pythiaceae</taxon>
        <taxon>Globisporangium</taxon>
    </lineage>
</organism>
<keyword evidence="6" id="KW-0808">Transferase</keyword>
<evidence type="ECO:0000256" key="13">
    <source>
        <dbReference type="ARBA" id="ARBA00043219"/>
    </source>
</evidence>
<dbReference type="eggNOG" id="KOG0530">
    <property type="taxonomic scope" value="Eukaryota"/>
</dbReference>
<evidence type="ECO:0000256" key="12">
    <source>
        <dbReference type="ARBA" id="ARBA00043086"/>
    </source>
</evidence>
<dbReference type="PANTHER" id="PTHR11129:SF1">
    <property type="entry name" value="PROTEIN FARNESYLTRANSFERASE_GERANYLGERANYLTRANSFERASE TYPE-1 SUBUNIT ALPHA"/>
    <property type="match status" value="1"/>
</dbReference>
<keyword evidence="8" id="KW-0460">Magnesium</keyword>
<dbReference type="InParanoid" id="K3WEF8"/>
<keyword evidence="5" id="KW-0637">Prenyltransferase</keyword>
<evidence type="ECO:0000256" key="14">
    <source>
        <dbReference type="SAM" id="Phobius"/>
    </source>
</evidence>
<dbReference type="SUPFAM" id="SSF48439">
    <property type="entry name" value="Protein prenylyltransferase"/>
    <property type="match status" value="1"/>
</dbReference>
<dbReference type="GO" id="GO:0005965">
    <property type="term" value="C:protein farnesyltransferase complex"/>
    <property type="evidence" value="ECO:0007669"/>
    <property type="project" value="TreeGrafter"/>
</dbReference>
<sequence length="488" mass="56360">MAQKRKTASKKATPAKVATATEIAAQPETLQQEVLRHFAKTMYFNDLWKSFLSKLAGLVVFMSYVMVQRMRESDGGLGFIALFEVLSVIIAIATAIFLRRFFSPMLAFKLAFTLSLLQSFWWGASYYARYMEQDPKVGDLWPDQFAFGTMYFVMIWISDRFMLGTQDVAQQNAQDVQEVLQKVQRTNEGKMLYRDQPAWADVPKIPQDDGPNPVVRIAYSESFTDVMDVFRGVLKLNEYSERTLNLTLDVIDENPANYTAWHFRRKVLEALSANLYDELQYTERMAIAHPKNYQIWHHRREICSMLKDGSAEKAFSAKAITGDSKNYHAWAHRQWAILTFDLWDGELAYIDSMLEDDVRNNSAWNQRWFVLKHTTSLDVSEREREVEYALTKIDIAVHNESPWNYIRGLVRGHEDHFAPRLIPKFQTLLETYPDCIFAAGLLVDLYAKQATDDALAAAHQLIDTLMNDTDRVRQAYWLFRKGSLKAAA</sequence>
<dbReference type="VEuPathDB" id="FungiDB:PYU1_G003339"/>
<comment type="cofactor">
    <cofactor evidence="1">
        <name>Mg(2+)</name>
        <dbReference type="ChEBI" id="CHEBI:18420"/>
    </cofactor>
</comment>
<dbReference type="PANTHER" id="PTHR11129">
    <property type="entry name" value="PROTEIN FARNESYLTRANSFERASE ALPHA SUBUNIT/RAB GERANYLGERANYL TRANSFERASE ALPHA SUBUNIT"/>
    <property type="match status" value="1"/>
</dbReference>
<keyword evidence="14" id="KW-1133">Transmembrane helix</keyword>
<dbReference type="EMBL" id="GL376603">
    <property type="status" value="NOT_ANNOTATED_CDS"/>
    <property type="molecule type" value="Genomic_DNA"/>
</dbReference>
<keyword evidence="14" id="KW-0472">Membrane</keyword>
<evidence type="ECO:0000256" key="10">
    <source>
        <dbReference type="ARBA" id="ARBA00041392"/>
    </source>
</evidence>
<keyword evidence="14" id="KW-0812">Transmembrane</keyword>
<dbReference type="HOGENOM" id="CLU_559605_0_0_1"/>
<evidence type="ECO:0000256" key="3">
    <source>
        <dbReference type="ARBA" id="ARBA00012700"/>
    </source>
</evidence>
<evidence type="ECO:0000256" key="11">
    <source>
        <dbReference type="ARBA" id="ARBA00042436"/>
    </source>
</evidence>
<dbReference type="GO" id="GO:0005953">
    <property type="term" value="C:CAAX-protein geranylgeranyltransferase complex"/>
    <property type="evidence" value="ECO:0007669"/>
    <property type="project" value="TreeGrafter"/>
</dbReference>
<reference evidence="16" key="2">
    <citation type="submission" date="2010-04" db="EMBL/GenBank/DDBJ databases">
        <authorList>
            <person name="Buell R."/>
            <person name="Hamilton J."/>
            <person name="Hostetler J."/>
        </authorList>
    </citation>
    <scope>NUCLEOTIDE SEQUENCE [LARGE SCALE GENOMIC DNA]</scope>
    <source>
        <strain evidence="16">DAOM:BR144</strain>
    </source>
</reference>
<feature type="transmembrane region" description="Helical" evidence="14">
    <location>
        <begin position="47"/>
        <end position="67"/>
    </location>
</feature>
<dbReference type="Gene3D" id="1.25.40.120">
    <property type="entry name" value="Protein prenylyltransferase"/>
    <property type="match status" value="1"/>
</dbReference>
<protein>
    <recommendedName>
        <fullName evidence="9">Protein farnesyltransferase/geranylgeranyltransferase type-1 subunit alpha</fullName>
        <ecNumber evidence="4">2.5.1.58</ecNumber>
        <ecNumber evidence="3">2.5.1.59</ecNumber>
    </recommendedName>
    <alternativeName>
        <fullName evidence="12">CAAX farnesyltransferase subunit alpha</fullName>
    </alternativeName>
    <alternativeName>
        <fullName evidence="11">FTase-alpha</fullName>
    </alternativeName>
    <alternativeName>
        <fullName evidence="10">Ras proteins prenyltransferase subunit alpha</fullName>
    </alternativeName>
    <alternativeName>
        <fullName evidence="13">Type I protein geranyl-geranyltransferase subunit alpha</fullName>
    </alternativeName>
</protein>
<feature type="transmembrane region" description="Helical" evidence="14">
    <location>
        <begin position="79"/>
        <end position="98"/>
    </location>
</feature>
<dbReference type="EC" id="2.5.1.59" evidence="3"/>
<dbReference type="PROSITE" id="PS51147">
    <property type="entry name" value="PFTA"/>
    <property type="match status" value="4"/>
</dbReference>
<evidence type="ECO:0000256" key="8">
    <source>
        <dbReference type="ARBA" id="ARBA00022842"/>
    </source>
</evidence>
<comment type="similarity">
    <text evidence="2">Belongs to the protein prenyltransferase subunit alpha family.</text>
</comment>
<dbReference type="Proteomes" id="UP000019132">
    <property type="component" value="Unassembled WGS sequence"/>
</dbReference>
<feature type="transmembrane region" description="Helical" evidence="14">
    <location>
        <begin position="110"/>
        <end position="128"/>
    </location>
</feature>
<proteinExistence type="inferred from homology"/>
<dbReference type="GO" id="GO:0004660">
    <property type="term" value="F:protein farnesyltransferase activity"/>
    <property type="evidence" value="ECO:0007669"/>
    <property type="project" value="UniProtKB-EC"/>
</dbReference>
<reference evidence="16" key="1">
    <citation type="journal article" date="2010" name="Genome Biol.">
        <title>Genome sequence of the necrotrophic plant pathogen Pythium ultimum reveals original pathogenicity mechanisms and effector repertoire.</title>
        <authorList>
            <person name="Levesque C.A."/>
            <person name="Brouwer H."/>
            <person name="Cano L."/>
            <person name="Hamilton J.P."/>
            <person name="Holt C."/>
            <person name="Huitema E."/>
            <person name="Raffaele S."/>
            <person name="Robideau G.P."/>
            <person name="Thines M."/>
            <person name="Win J."/>
            <person name="Zerillo M.M."/>
            <person name="Beakes G.W."/>
            <person name="Boore J.L."/>
            <person name="Busam D."/>
            <person name="Dumas B."/>
            <person name="Ferriera S."/>
            <person name="Fuerstenberg S.I."/>
            <person name="Gachon C.M."/>
            <person name="Gaulin E."/>
            <person name="Govers F."/>
            <person name="Grenville-Briggs L."/>
            <person name="Horner N."/>
            <person name="Hostetler J."/>
            <person name="Jiang R.H."/>
            <person name="Johnson J."/>
            <person name="Krajaejun T."/>
            <person name="Lin H."/>
            <person name="Meijer H.J."/>
            <person name="Moore B."/>
            <person name="Morris P."/>
            <person name="Phuntmart V."/>
            <person name="Puiu D."/>
            <person name="Shetty J."/>
            <person name="Stajich J.E."/>
            <person name="Tripathy S."/>
            <person name="Wawra S."/>
            <person name="van West P."/>
            <person name="Whitty B.R."/>
            <person name="Coutinho P.M."/>
            <person name="Henrissat B."/>
            <person name="Martin F."/>
            <person name="Thomas P.D."/>
            <person name="Tyler B.M."/>
            <person name="De Vries R.P."/>
            <person name="Kamoun S."/>
            <person name="Yandell M."/>
            <person name="Tisserat N."/>
            <person name="Buell C.R."/>
        </authorList>
    </citation>
    <scope>NUCLEOTIDE SEQUENCE</scope>
    <source>
        <strain evidence="16">DAOM:BR144</strain>
    </source>
</reference>
<evidence type="ECO:0000313" key="15">
    <source>
        <dbReference type="EnsemblProtists" id="PYU1_T003349"/>
    </source>
</evidence>
<keyword evidence="7" id="KW-0677">Repeat</keyword>
<name>K3WEF8_GLOUD</name>
<evidence type="ECO:0000256" key="4">
    <source>
        <dbReference type="ARBA" id="ARBA00012702"/>
    </source>
</evidence>
<dbReference type="GO" id="GO:0004662">
    <property type="term" value="F:CAAX-protein geranylgeranyltransferase activity"/>
    <property type="evidence" value="ECO:0007669"/>
    <property type="project" value="UniProtKB-EC"/>
</dbReference>
<dbReference type="OMA" id="ESPWNYI"/>
<evidence type="ECO:0000256" key="9">
    <source>
        <dbReference type="ARBA" id="ARBA00040965"/>
    </source>
</evidence>
<keyword evidence="16" id="KW-1185">Reference proteome</keyword>
<dbReference type="EnsemblProtists" id="PYU1_T003349">
    <property type="protein sequence ID" value="PYU1_T003349"/>
    <property type="gene ID" value="PYU1_G003339"/>
</dbReference>
<dbReference type="EC" id="2.5.1.58" evidence="4"/>
<dbReference type="InterPro" id="IPR002088">
    <property type="entry name" value="Prenyl_trans_a"/>
</dbReference>
<evidence type="ECO:0000256" key="6">
    <source>
        <dbReference type="ARBA" id="ARBA00022679"/>
    </source>
</evidence>
<accession>K3WEF8</accession>
<dbReference type="Pfam" id="PF01239">
    <property type="entry name" value="PPTA"/>
    <property type="match status" value="4"/>
</dbReference>
<evidence type="ECO:0000256" key="7">
    <source>
        <dbReference type="ARBA" id="ARBA00022737"/>
    </source>
</evidence>
<dbReference type="STRING" id="431595.K3WEF8"/>
<evidence type="ECO:0000256" key="1">
    <source>
        <dbReference type="ARBA" id="ARBA00001946"/>
    </source>
</evidence>